<dbReference type="Pfam" id="PF00990">
    <property type="entry name" value="GGDEF"/>
    <property type="match status" value="1"/>
</dbReference>
<dbReference type="InterPro" id="IPR050469">
    <property type="entry name" value="Diguanylate_Cyclase"/>
</dbReference>
<dbReference type="CDD" id="cd01949">
    <property type="entry name" value="GGDEF"/>
    <property type="match status" value="1"/>
</dbReference>
<dbReference type="Gene3D" id="3.30.70.270">
    <property type="match status" value="1"/>
</dbReference>
<feature type="transmembrane region" description="Helical" evidence="3">
    <location>
        <begin position="120"/>
        <end position="139"/>
    </location>
</feature>
<keyword evidence="6" id="KW-1185">Reference proteome</keyword>
<dbReference type="SUPFAM" id="SSF55073">
    <property type="entry name" value="Nucleotide cyclase"/>
    <property type="match status" value="1"/>
</dbReference>
<dbReference type="NCBIfam" id="TIGR00254">
    <property type="entry name" value="GGDEF"/>
    <property type="match status" value="1"/>
</dbReference>
<reference evidence="5 6" key="1">
    <citation type="submission" date="2019-09" db="EMBL/GenBank/DDBJ databases">
        <title>YIM 48816 draft genome.</title>
        <authorList>
            <person name="Jiang L."/>
        </authorList>
    </citation>
    <scope>NUCLEOTIDE SEQUENCE [LARGE SCALE GENOMIC DNA]</scope>
    <source>
        <strain evidence="5 6">YIM 48816</strain>
    </source>
</reference>
<evidence type="ECO:0000313" key="5">
    <source>
        <dbReference type="EMBL" id="KAB1075830.1"/>
    </source>
</evidence>
<dbReference type="SMART" id="SM00267">
    <property type="entry name" value="GGDEF"/>
    <property type="match status" value="1"/>
</dbReference>
<feature type="transmembrane region" description="Helical" evidence="3">
    <location>
        <begin position="62"/>
        <end position="83"/>
    </location>
</feature>
<dbReference type="EC" id="2.7.7.65" evidence="1"/>
<gene>
    <name evidence="5" type="ORF">F6X53_24440</name>
</gene>
<dbReference type="InterPro" id="IPR043128">
    <property type="entry name" value="Rev_trsase/Diguanyl_cyclase"/>
</dbReference>
<evidence type="ECO:0000259" key="4">
    <source>
        <dbReference type="PROSITE" id="PS50887"/>
    </source>
</evidence>
<dbReference type="GO" id="GO:0052621">
    <property type="term" value="F:diguanylate cyclase activity"/>
    <property type="evidence" value="ECO:0007669"/>
    <property type="project" value="UniProtKB-EC"/>
</dbReference>
<dbReference type="OrthoDB" id="9812260at2"/>
<feature type="domain" description="GGDEF" evidence="4">
    <location>
        <begin position="248"/>
        <end position="380"/>
    </location>
</feature>
<dbReference type="InterPro" id="IPR000160">
    <property type="entry name" value="GGDEF_dom"/>
</dbReference>
<evidence type="ECO:0000256" key="1">
    <source>
        <dbReference type="ARBA" id="ARBA00012528"/>
    </source>
</evidence>
<accession>A0A6L3SVR0</accession>
<dbReference type="InterPro" id="IPR029787">
    <property type="entry name" value="Nucleotide_cyclase"/>
</dbReference>
<feature type="transmembrane region" description="Helical" evidence="3">
    <location>
        <begin position="34"/>
        <end position="56"/>
    </location>
</feature>
<comment type="catalytic activity">
    <reaction evidence="2">
        <text>2 GTP = 3',3'-c-di-GMP + 2 diphosphate</text>
        <dbReference type="Rhea" id="RHEA:24898"/>
        <dbReference type="ChEBI" id="CHEBI:33019"/>
        <dbReference type="ChEBI" id="CHEBI:37565"/>
        <dbReference type="ChEBI" id="CHEBI:58805"/>
        <dbReference type="EC" id="2.7.7.65"/>
    </reaction>
</comment>
<feature type="transmembrane region" description="Helical" evidence="3">
    <location>
        <begin position="146"/>
        <end position="165"/>
    </location>
</feature>
<dbReference type="GO" id="GO:0005886">
    <property type="term" value="C:plasma membrane"/>
    <property type="evidence" value="ECO:0007669"/>
    <property type="project" value="TreeGrafter"/>
</dbReference>
<evidence type="ECO:0000256" key="2">
    <source>
        <dbReference type="ARBA" id="ARBA00034247"/>
    </source>
</evidence>
<proteinExistence type="predicted"/>
<dbReference type="PANTHER" id="PTHR45138">
    <property type="entry name" value="REGULATORY COMPONENTS OF SENSORY TRANSDUCTION SYSTEM"/>
    <property type="match status" value="1"/>
</dbReference>
<dbReference type="RefSeq" id="WP_151003208.1">
    <property type="nucleotide sequence ID" value="NZ_VZZK01000033.1"/>
</dbReference>
<dbReference type="GO" id="GO:0043709">
    <property type="term" value="P:cell adhesion involved in single-species biofilm formation"/>
    <property type="evidence" value="ECO:0007669"/>
    <property type="project" value="TreeGrafter"/>
</dbReference>
<evidence type="ECO:0000313" key="6">
    <source>
        <dbReference type="Proteomes" id="UP000474159"/>
    </source>
</evidence>
<dbReference type="EMBL" id="VZZK01000033">
    <property type="protein sequence ID" value="KAB1075830.1"/>
    <property type="molecule type" value="Genomic_DNA"/>
</dbReference>
<dbReference type="AlphaFoldDB" id="A0A6L3SVR0"/>
<evidence type="ECO:0000256" key="3">
    <source>
        <dbReference type="SAM" id="Phobius"/>
    </source>
</evidence>
<feature type="transmembrane region" description="Helical" evidence="3">
    <location>
        <begin position="95"/>
        <end position="114"/>
    </location>
</feature>
<dbReference type="GO" id="GO:1902201">
    <property type="term" value="P:negative regulation of bacterial-type flagellum-dependent cell motility"/>
    <property type="evidence" value="ECO:0007669"/>
    <property type="project" value="TreeGrafter"/>
</dbReference>
<protein>
    <recommendedName>
        <fullName evidence="1">diguanylate cyclase</fullName>
        <ecNumber evidence="1">2.7.7.65</ecNumber>
    </recommendedName>
</protein>
<keyword evidence="3" id="KW-0812">Transmembrane</keyword>
<keyword evidence="3" id="KW-1133">Transmembrane helix</keyword>
<feature type="transmembrane region" description="Helical" evidence="3">
    <location>
        <begin position="185"/>
        <end position="208"/>
    </location>
</feature>
<organism evidence="5 6">
    <name type="scientific">Methylobacterium soli</name>
    <dbReference type="NCBI Taxonomy" id="553447"/>
    <lineage>
        <taxon>Bacteria</taxon>
        <taxon>Pseudomonadati</taxon>
        <taxon>Pseudomonadota</taxon>
        <taxon>Alphaproteobacteria</taxon>
        <taxon>Hyphomicrobiales</taxon>
        <taxon>Methylobacteriaceae</taxon>
        <taxon>Methylobacterium</taxon>
    </lineage>
</organism>
<name>A0A6L3SVR0_9HYPH</name>
<dbReference type="PROSITE" id="PS50887">
    <property type="entry name" value="GGDEF"/>
    <property type="match status" value="1"/>
</dbReference>
<feature type="transmembrane region" description="Helical" evidence="3">
    <location>
        <begin position="6"/>
        <end position="27"/>
    </location>
</feature>
<dbReference type="PANTHER" id="PTHR45138:SF9">
    <property type="entry name" value="DIGUANYLATE CYCLASE DGCM-RELATED"/>
    <property type="match status" value="1"/>
</dbReference>
<keyword evidence="3" id="KW-0472">Membrane</keyword>
<sequence>MRLDTPTLLLVTVVVTFMVGTLFLLSWGQARRTLALAIWGVAHLAGAFASALLALRGVIPDWVSIGVANTLMIGAYGLIWSGVRAFEKQRLRLDIALSGAAAWGLLCLVPAFYGSLPARVILASAIAGAFCAAGAVDVWRGRAEALVSRYPAIVLLGAYAALYWARIPLALVAPLPSAGNVMDSPWLAILCFGGMLFTVAIAFTFMALTKERAEHEQRHAADTDPLTGIASRRAFVAAAESLLADPARPVALLLFDLDHFKNINDAYGHAVGDGVLVGFCCTAAALLPPGALLGRMGGEEFACVIPDHGPEAALARATLVRKALAHLAIPALPRLRVGTSVGIATSAASGRDFDTLLRQADAALYRAKRNGRNRVEVSAPPLERAA</sequence>
<dbReference type="Proteomes" id="UP000474159">
    <property type="component" value="Unassembled WGS sequence"/>
</dbReference>
<comment type="caution">
    <text evidence="5">The sequence shown here is derived from an EMBL/GenBank/DDBJ whole genome shotgun (WGS) entry which is preliminary data.</text>
</comment>